<accession>A0A0S4J0V6</accession>
<dbReference type="GO" id="GO:0106370">
    <property type="term" value="F:protein-L-histidine N-pros-methyltransferase activity"/>
    <property type="evidence" value="ECO:0007669"/>
    <property type="project" value="InterPro"/>
</dbReference>
<dbReference type="GO" id="GO:0032259">
    <property type="term" value="P:methylation"/>
    <property type="evidence" value="ECO:0007669"/>
    <property type="project" value="UniProtKB-KW"/>
</dbReference>
<protein>
    <submittedName>
        <fullName evidence="1">DREV methyltransferase, putative</fullName>
    </submittedName>
</protein>
<dbReference type="Gene3D" id="3.40.50.150">
    <property type="entry name" value="Vaccinia Virus protein VP39"/>
    <property type="match status" value="1"/>
</dbReference>
<gene>
    <name evidence="1" type="ORF">BSAL_73255</name>
</gene>
<dbReference type="SUPFAM" id="SSF53335">
    <property type="entry name" value="S-adenosyl-L-methionine-dependent methyltransferases"/>
    <property type="match status" value="1"/>
</dbReference>
<proteinExistence type="predicted"/>
<evidence type="ECO:0000313" key="1">
    <source>
        <dbReference type="EMBL" id="CUG06628.1"/>
    </source>
</evidence>
<name>A0A0S4J0V6_BODSA</name>
<dbReference type="InterPro" id="IPR007884">
    <property type="entry name" value="METL9"/>
</dbReference>
<dbReference type="Pfam" id="PF05219">
    <property type="entry name" value="DREV"/>
    <property type="match status" value="1"/>
</dbReference>
<keyword evidence="2" id="KW-1185">Reference proteome</keyword>
<sequence length="274" mass="29880">MKSLVNWMLSTGGPASAEAGRKRPTIRYEADLRRLPQSLVDTYVLMQQDAETKSWLETAKNPSTWRGIFADCLRPYMSRTTANGIAGRGGMFIFSRAQIEELLFGSTTGSTTSSGDDSLASSSPLLCPRKKLDSIIDIGAGDGGITKLIAFYFNSVHVTEDSTAMRWRLSRMGYKVLPVNDPIRVNSYNVVSCLNVLDRADRPLSLLKSLRDAAVRPDGVVLLAVVLPWCPFVEDGNKQKVPAELLPMAGGECCKGASFETSLEKLVTNVIEPA</sequence>
<evidence type="ECO:0000313" key="2">
    <source>
        <dbReference type="Proteomes" id="UP000051952"/>
    </source>
</evidence>
<dbReference type="OrthoDB" id="199041at2759"/>
<dbReference type="AlphaFoldDB" id="A0A0S4J0V6"/>
<reference evidence="2" key="1">
    <citation type="submission" date="2015-09" db="EMBL/GenBank/DDBJ databases">
        <authorList>
            <consortium name="Pathogen Informatics"/>
        </authorList>
    </citation>
    <scope>NUCLEOTIDE SEQUENCE [LARGE SCALE GENOMIC DNA]</scope>
    <source>
        <strain evidence="2">Lake Konstanz</strain>
    </source>
</reference>
<keyword evidence="1" id="KW-0808">Transferase</keyword>
<dbReference type="Proteomes" id="UP000051952">
    <property type="component" value="Unassembled WGS sequence"/>
</dbReference>
<dbReference type="EMBL" id="CYKH01000609">
    <property type="protein sequence ID" value="CUG06628.1"/>
    <property type="molecule type" value="Genomic_DNA"/>
</dbReference>
<dbReference type="PANTHER" id="PTHR12890">
    <property type="entry name" value="DREV PROTEIN"/>
    <property type="match status" value="1"/>
</dbReference>
<dbReference type="InterPro" id="IPR029063">
    <property type="entry name" value="SAM-dependent_MTases_sf"/>
</dbReference>
<dbReference type="VEuPathDB" id="TriTrypDB:BSAL_73255"/>
<dbReference type="PANTHER" id="PTHR12890:SF0">
    <property type="entry name" value="PROTEIN-L-HISTIDINE N-PROS-METHYLTRANSFERASE"/>
    <property type="match status" value="1"/>
</dbReference>
<organism evidence="1 2">
    <name type="scientific">Bodo saltans</name>
    <name type="common">Flagellated protozoan</name>
    <dbReference type="NCBI Taxonomy" id="75058"/>
    <lineage>
        <taxon>Eukaryota</taxon>
        <taxon>Discoba</taxon>
        <taxon>Euglenozoa</taxon>
        <taxon>Kinetoplastea</taxon>
        <taxon>Metakinetoplastina</taxon>
        <taxon>Eubodonida</taxon>
        <taxon>Bodonidae</taxon>
        <taxon>Bodo</taxon>
    </lineage>
</organism>
<dbReference type="OMA" id="VEIGGKW"/>
<keyword evidence="1" id="KW-0489">Methyltransferase</keyword>
<feature type="non-terminal residue" evidence="1">
    <location>
        <position position="274"/>
    </location>
</feature>